<dbReference type="SUPFAM" id="SSF49503">
    <property type="entry name" value="Cupredoxins"/>
    <property type="match status" value="1"/>
</dbReference>
<accession>A0ABU4CBW9</accession>
<protein>
    <submittedName>
        <fullName evidence="3">Multicopper oxidase domain-containing protein</fullName>
    </submittedName>
</protein>
<name>A0ABU4CBW9_RHOJO</name>
<gene>
    <name evidence="3" type="ORF">R3Q59_11030</name>
</gene>
<dbReference type="Gene3D" id="2.60.40.420">
    <property type="entry name" value="Cupredoxins - blue copper proteins"/>
    <property type="match status" value="1"/>
</dbReference>
<dbReference type="Pfam" id="PF07731">
    <property type="entry name" value="Cu-oxidase_2"/>
    <property type="match status" value="1"/>
</dbReference>
<evidence type="ECO:0000313" key="4">
    <source>
        <dbReference type="Proteomes" id="UP001185737"/>
    </source>
</evidence>
<comment type="caution">
    <text evidence="3">The sequence shown here is derived from an EMBL/GenBank/DDBJ whole genome shotgun (WGS) entry which is preliminary data.</text>
</comment>
<proteinExistence type="predicted"/>
<feature type="domain" description="Plastocyanin-like" evidence="2">
    <location>
        <begin position="3"/>
        <end position="39"/>
    </location>
</feature>
<keyword evidence="4" id="KW-1185">Reference proteome</keyword>
<dbReference type="Proteomes" id="UP001185737">
    <property type="component" value="Unassembled WGS sequence"/>
</dbReference>
<sequence>MIVLPGQTVAADIDTTNPGQWITHCHNDYHLAAGMATIFSYVS</sequence>
<dbReference type="InterPro" id="IPR008972">
    <property type="entry name" value="Cupredoxin"/>
</dbReference>
<organism evidence="3 4">
    <name type="scientific">Rhodococcus jostii</name>
    <dbReference type="NCBI Taxonomy" id="132919"/>
    <lineage>
        <taxon>Bacteria</taxon>
        <taxon>Bacillati</taxon>
        <taxon>Actinomycetota</taxon>
        <taxon>Actinomycetes</taxon>
        <taxon>Mycobacteriales</taxon>
        <taxon>Nocardiaceae</taxon>
        <taxon>Rhodococcus</taxon>
    </lineage>
</organism>
<evidence type="ECO:0000313" key="3">
    <source>
        <dbReference type="EMBL" id="MDV6281040.1"/>
    </source>
</evidence>
<dbReference type="EMBL" id="JAWLKA010000005">
    <property type="protein sequence ID" value="MDV6281040.1"/>
    <property type="molecule type" value="Genomic_DNA"/>
</dbReference>
<dbReference type="InterPro" id="IPR002355">
    <property type="entry name" value="Cu_oxidase_Cu_BS"/>
</dbReference>
<dbReference type="PROSITE" id="PS00080">
    <property type="entry name" value="MULTICOPPER_OXIDASE2"/>
    <property type="match status" value="1"/>
</dbReference>
<evidence type="ECO:0000256" key="1">
    <source>
        <dbReference type="ARBA" id="ARBA00022723"/>
    </source>
</evidence>
<reference evidence="3 4" key="1">
    <citation type="submission" date="2023-10" db="EMBL/GenBank/DDBJ databases">
        <title>Development of a sustainable strategy for remediation of hydrocarbon-contaminated territories based on the waste exchange concept.</title>
        <authorList>
            <person name="Krivoruchko A."/>
        </authorList>
    </citation>
    <scope>NUCLEOTIDE SEQUENCE [LARGE SCALE GENOMIC DNA]</scope>
    <source>
        <strain evidence="3 4">IEGM 60</strain>
    </source>
</reference>
<evidence type="ECO:0000259" key="2">
    <source>
        <dbReference type="Pfam" id="PF07731"/>
    </source>
</evidence>
<keyword evidence="1" id="KW-0479">Metal-binding</keyword>
<dbReference type="InterPro" id="IPR011706">
    <property type="entry name" value="Cu-oxidase_C"/>
</dbReference>